<dbReference type="SUPFAM" id="SSF47473">
    <property type="entry name" value="EF-hand"/>
    <property type="match status" value="1"/>
</dbReference>
<accession>A0A8G1X966</accession>
<keyword evidence="4" id="KW-1185">Reference proteome</keyword>
<protein>
    <submittedName>
        <fullName evidence="3">Ca2+-binding EF-hand superfamily protein</fullName>
    </submittedName>
</protein>
<dbReference type="Proteomes" id="UP000267408">
    <property type="component" value="Unassembled WGS sequence"/>
</dbReference>
<dbReference type="Pfam" id="PF13499">
    <property type="entry name" value="EF-hand_7"/>
    <property type="match status" value="1"/>
</dbReference>
<accession>A0A3N4RNV9</accession>
<dbReference type="Gene3D" id="1.10.238.10">
    <property type="entry name" value="EF-hand"/>
    <property type="match status" value="1"/>
</dbReference>
<dbReference type="GO" id="GO:0005509">
    <property type="term" value="F:calcium ion binding"/>
    <property type="evidence" value="ECO:0007669"/>
    <property type="project" value="InterPro"/>
</dbReference>
<dbReference type="InterPro" id="IPR018247">
    <property type="entry name" value="EF_Hand_1_Ca_BS"/>
</dbReference>
<evidence type="ECO:0000313" key="3">
    <source>
        <dbReference type="EMBL" id="RPE28650.1"/>
    </source>
</evidence>
<evidence type="ECO:0000313" key="5">
    <source>
        <dbReference type="Proteomes" id="UP000267408"/>
    </source>
</evidence>
<dbReference type="OrthoDB" id="3530529at2"/>
<feature type="domain" description="EF-hand" evidence="1">
    <location>
        <begin position="4"/>
        <end position="39"/>
    </location>
</feature>
<comment type="caution">
    <text evidence="3">The sequence shown here is derived from an EMBL/GenBank/DDBJ whole genome shotgun (WGS) entry which is preliminary data.</text>
</comment>
<dbReference type="Proteomes" id="UP000266906">
    <property type="component" value="Unassembled WGS sequence"/>
</dbReference>
<dbReference type="AlphaFoldDB" id="A0A3N4RNV9"/>
<evidence type="ECO:0000313" key="4">
    <source>
        <dbReference type="Proteomes" id="UP000266906"/>
    </source>
</evidence>
<name>A0A3N4RNV9_9ACTN</name>
<feature type="domain" description="EF-hand" evidence="1">
    <location>
        <begin position="64"/>
        <end position="89"/>
    </location>
</feature>
<reference evidence="4 5" key="1">
    <citation type="submission" date="2018-11" db="EMBL/GenBank/DDBJ databases">
        <title>Sequencing the genomes of 1000 actinobacteria strains.</title>
        <authorList>
            <person name="Klenk H.-P."/>
        </authorList>
    </citation>
    <scope>NUCLEOTIDE SEQUENCE [LARGE SCALE GENOMIC DNA]</scope>
    <source>
        <strain evidence="2 5">DSM 44780</strain>
        <strain evidence="3 4">DSM 44781</strain>
    </source>
</reference>
<evidence type="ECO:0000313" key="2">
    <source>
        <dbReference type="EMBL" id="ROR37936.1"/>
    </source>
</evidence>
<dbReference type="SMART" id="SM00054">
    <property type="entry name" value="EFh"/>
    <property type="match status" value="3"/>
</dbReference>
<dbReference type="EMBL" id="RKQG01000002">
    <property type="protein sequence ID" value="RPE28650.1"/>
    <property type="molecule type" value="Genomic_DNA"/>
</dbReference>
<sequence>MGHEAFQRAALVFTLFDTNGNGVLDAEDFDLMTERLLTVAEDSPAADRQALADSLSRYWQVLSETLDTNRDGLISPEEFRGFVLNTELFGVTAAAFAEALAVLGDPDGDGLIERPRFLSLMTAIGFEKPNIESLFNAFGPDAEDRITVGVWAEGIRDYYSPEKVGIPGDHLVPESF</sequence>
<dbReference type="PROSITE" id="PS50222">
    <property type="entry name" value="EF_HAND_2"/>
    <property type="match status" value="2"/>
</dbReference>
<dbReference type="PROSITE" id="PS00018">
    <property type="entry name" value="EF_HAND_1"/>
    <property type="match status" value="2"/>
</dbReference>
<gene>
    <name evidence="3" type="ORF">EDD38_5789</name>
    <name evidence="2" type="ORF">EDD39_6095</name>
</gene>
<organism evidence="3 4">
    <name type="scientific">Kitasatospora cineracea</name>
    <dbReference type="NCBI Taxonomy" id="88074"/>
    <lineage>
        <taxon>Bacteria</taxon>
        <taxon>Bacillati</taxon>
        <taxon>Actinomycetota</taxon>
        <taxon>Actinomycetes</taxon>
        <taxon>Kitasatosporales</taxon>
        <taxon>Streptomycetaceae</taxon>
        <taxon>Kitasatospora</taxon>
    </lineage>
</organism>
<dbReference type="EMBL" id="RJVJ01000002">
    <property type="protein sequence ID" value="ROR37936.1"/>
    <property type="molecule type" value="Genomic_DNA"/>
</dbReference>
<dbReference type="InterPro" id="IPR011992">
    <property type="entry name" value="EF-hand-dom_pair"/>
</dbReference>
<dbReference type="InterPro" id="IPR002048">
    <property type="entry name" value="EF_hand_dom"/>
</dbReference>
<evidence type="ECO:0000259" key="1">
    <source>
        <dbReference type="PROSITE" id="PS50222"/>
    </source>
</evidence>
<dbReference type="RefSeq" id="WP_123562190.1">
    <property type="nucleotide sequence ID" value="NZ_JBEYIY010000037.1"/>
</dbReference>
<proteinExistence type="predicted"/>